<protein>
    <submittedName>
        <fullName evidence="2">Uncharacterized protein</fullName>
    </submittedName>
</protein>
<evidence type="ECO:0000313" key="3">
    <source>
        <dbReference type="Proteomes" id="UP000509303"/>
    </source>
</evidence>
<gene>
    <name evidence="2" type="ORF">HUT08_33155</name>
</gene>
<dbReference type="EMBL" id="CP054929">
    <property type="protein sequence ID" value="QKW53597.1"/>
    <property type="molecule type" value="Genomic_DNA"/>
</dbReference>
<keyword evidence="3" id="KW-1185">Reference proteome</keyword>
<feature type="region of interest" description="Disordered" evidence="1">
    <location>
        <begin position="1"/>
        <end position="21"/>
    </location>
</feature>
<name>A0A7H8NGG6_9ACTN</name>
<organism evidence="2 3">
    <name type="scientific">Streptomyces buecherae</name>
    <dbReference type="NCBI Taxonomy" id="2763006"/>
    <lineage>
        <taxon>Bacteria</taxon>
        <taxon>Bacillati</taxon>
        <taxon>Actinomycetota</taxon>
        <taxon>Actinomycetes</taxon>
        <taxon>Kitasatosporales</taxon>
        <taxon>Streptomycetaceae</taxon>
        <taxon>Streptomyces</taxon>
    </lineage>
</organism>
<evidence type="ECO:0000313" key="2">
    <source>
        <dbReference type="EMBL" id="QKW53597.1"/>
    </source>
</evidence>
<dbReference type="RefSeq" id="WP_176165303.1">
    <property type="nucleotide sequence ID" value="NZ_CP054929.1"/>
</dbReference>
<proteinExistence type="predicted"/>
<dbReference type="AlphaFoldDB" id="A0A7H8NGG6"/>
<sequence>MPSITAAGRTDSSKGWQEDPDYQGKGIFIDVDTTGNGFNGAFETPIYVTSLGGEGAMWRAVGSSAVYRPTETGFRLYPRHYESSDLTPATAAQFNWYVNWHGTQNF</sequence>
<accession>A0A7H8NGG6</accession>
<dbReference type="Proteomes" id="UP000509303">
    <property type="component" value="Chromosome"/>
</dbReference>
<reference evidence="2 3" key="1">
    <citation type="submission" date="2020-06" db="EMBL/GenBank/DDBJ databases">
        <title>Genome mining for natural products.</title>
        <authorList>
            <person name="Zhang B."/>
            <person name="Shi J."/>
            <person name="Ge H."/>
        </authorList>
    </citation>
    <scope>NUCLEOTIDE SEQUENCE [LARGE SCALE GENOMIC DNA]</scope>
    <source>
        <strain evidence="2 3">NA00687</strain>
    </source>
</reference>
<evidence type="ECO:0000256" key="1">
    <source>
        <dbReference type="SAM" id="MobiDB-lite"/>
    </source>
</evidence>